<proteinExistence type="predicted"/>
<organism evidence="2 3">
    <name type="scientific">Nocardiopsis ansamitocini</name>
    <dbReference type="NCBI Taxonomy" id="1670832"/>
    <lineage>
        <taxon>Bacteria</taxon>
        <taxon>Bacillati</taxon>
        <taxon>Actinomycetota</taxon>
        <taxon>Actinomycetes</taxon>
        <taxon>Streptosporangiales</taxon>
        <taxon>Nocardiopsidaceae</taxon>
        <taxon>Nocardiopsis</taxon>
    </lineage>
</organism>
<comment type="caution">
    <text evidence="2">The sequence shown here is derived from an EMBL/GenBank/DDBJ whole genome shotgun (WGS) entry which is preliminary data.</text>
</comment>
<gene>
    <name evidence="2" type="ORF">Nans01_37360</name>
</gene>
<dbReference type="EMBL" id="BSQG01000007">
    <property type="protein sequence ID" value="GLU49385.1"/>
    <property type="molecule type" value="Genomic_DNA"/>
</dbReference>
<protein>
    <submittedName>
        <fullName evidence="2">Uncharacterized protein</fullName>
    </submittedName>
</protein>
<reference evidence="2" key="1">
    <citation type="submission" date="2023-02" db="EMBL/GenBank/DDBJ databases">
        <title>Nocardiopsis ansamitocini NBRC 112285.</title>
        <authorList>
            <person name="Ichikawa N."/>
            <person name="Sato H."/>
            <person name="Tonouchi N."/>
        </authorList>
    </citation>
    <scope>NUCLEOTIDE SEQUENCE</scope>
    <source>
        <strain evidence="2">NBRC 112285</strain>
    </source>
</reference>
<evidence type="ECO:0000256" key="1">
    <source>
        <dbReference type="SAM" id="MobiDB-lite"/>
    </source>
</evidence>
<feature type="region of interest" description="Disordered" evidence="1">
    <location>
        <begin position="1"/>
        <end position="22"/>
    </location>
</feature>
<evidence type="ECO:0000313" key="2">
    <source>
        <dbReference type="EMBL" id="GLU49385.1"/>
    </source>
</evidence>
<sequence>MSQDTHGADTVSAVPVPPGTGEAALAERTVRGVRARLDTLDALPTFEHVAVFEAVHRELSEVLTALDAARG</sequence>
<name>A0A9W6UKT3_9ACTN</name>
<keyword evidence="3" id="KW-1185">Reference proteome</keyword>
<evidence type="ECO:0000313" key="3">
    <source>
        <dbReference type="Proteomes" id="UP001165092"/>
    </source>
</evidence>
<accession>A0A9W6UKT3</accession>
<dbReference type="Proteomes" id="UP001165092">
    <property type="component" value="Unassembled WGS sequence"/>
</dbReference>
<dbReference type="RefSeq" id="WP_285760885.1">
    <property type="nucleotide sequence ID" value="NZ_BSQG01000007.1"/>
</dbReference>
<dbReference type="AlphaFoldDB" id="A0A9W6UKT3"/>